<feature type="domain" description="HAMP" evidence="17">
    <location>
        <begin position="170"/>
        <end position="222"/>
    </location>
</feature>
<dbReference type="SMART" id="SM00387">
    <property type="entry name" value="HATPase_c"/>
    <property type="match status" value="1"/>
</dbReference>
<keyword evidence="5" id="KW-0997">Cell inner membrane</keyword>
<evidence type="ECO:0000259" key="16">
    <source>
        <dbReference type="PROSITE" id="PS50109"/>
    </source>
</evidence>
<feature type="transmembrane region" description="Helical" evidence="15">
    <location>
        <begin position="12"/>
        <end position="34"/>
    </location>
</feature>
<protein>
    <recommendedName>
        <fullName evidence="3">histidine kinase</fullName>
        <ecNumber evidence="3">2.7.13.3</ecNumber>
    </recommendedName>
</protein>
<dbReference type="SUPFAM" id="SSF47384">
    <property type="entry name" value="Homodimeric domain of signal transducing histidine kinase"/>
    <property type="match status" value="1"/>
</dbReference>
<organism evidence="18 19">
    <name type="scientific">Paraburkholderia haematera</name>
    <dbReference type="NCBI Taxonomy" id="2793077"/>
    <lineage>
        <taxon>Bacteria</taxon>
        <taxon>Pseudomonadati</taxon>
        <taxon>Pseudomonadota</taxon>
        <taxon>Betaproteobacteria</taxon>
        <taxon>Burkholderiales</taxon>
        <taxon>Burkholderiaceae</taxon>
        <taxon>Paraburkholderia</taxon>
    </lineage>
</organism>
<evidence type="ECO:0000256" key="14">
    <source>
        <dbReference type="ARBA" id="ARBA00023136"/>
    </source>
</evidence>
<comment type="subcellular location">
    <subcellularLocation>
        <location evidence="2">Cell inner membrane</location>
        <topology evidence="2">Multi-pass membrane protein</topology>
    </subcellularLocation>
</comment>
<dbReference type="InterPro" id="IPR036890">
    <property type="entry name" value="HATPase_C_sf"/>
</dbReference>
<evidence type="ECO:0000256" key="1">
    <source>
        <dbReference type="ARBA" id="ARBA00000085"/>
    </source>
</evidence>
<dbReference type="InterPro" id="IPR003660">
    <property type="entry name" value="HAMP_dom"/>
</dbReference>
<dbReference type="Pfam" id="PF00672">
    <property type="entry name" value="HAMP"/>
    <property type="match status" value="1"/>
</dbReference>
<sequence>MANNMRRPIDSLFGRLALLVIAVLLLSHFAWYALMRLERSQLQTRYAVEEATFLVDAVRQHVARTPDQPLPSRVRVVDPASPDVPPDNTALPAPLERFIEDVRDRMPAGTLVRVGQPGHPPTLWVRATNDRSWIVVPVQPLRPPRSLDRTVLWLAIIFSFAVMAALFAAWALQQPLRSLAQAVARFGRGLPVPPVPERGPRELRQLTHGFNQMVQEVARTENDRAVMLAGVAHDLKTPLARLRLRAEMMEEVKMRDGVVRDVDSMTHIVEQFLVFAHDGADRSEAVEVDAQCERVVRSYRAVGAGAPTVETELNAGPGFLLPAATLDRILSNLLDNAHAYGAPPIVVATARTAQGYTLSVSDNGSGIAAQDLINASRPFVRLDPARGGNGHSGLGLAIVERLVRRTGGEWEVGNHGGRGLRVLMSFPFEVVPRVMAASESVW</sequence>
<evidence type="ECO:0000256" key="13">
    <source>
        <dbReference type="ARBA" id="ARBA00023012"/>
    </source>
</evidence>
<keyword evidence="19" id="KW-1185">Reference proteome</keyword>
<dbReference type="InterPro" id="IPR050980">
    <property type="entry name" value="2C_sensor_his_kinase"/>
</dbReference>
<dbReference type="PANTHER" id="PTHR44936:SF5">
    <property type="entry name" value="SENSOR HISTIDINE KINASE ENVZ"/>
    <property type="match status" value="1"/>
</dbReference>
<evidence type="ECO:0000256" key="6">
    <source>
        <dbReference type="ARBA" id="ARBA00022553"/>
    </source>
</evidence>
<evidence type="ECO:0000256" key="15">
    <source>
        <dbReference type="SAM" id="Phobius"/>
    </source>
</evidence>
<dbReference type="SUPFAM" id="SSF55874">
    <property type="entry name" value="ATPase domain of HSP90 chaperone/DNA topoisomerase II/histidine kinase"/>
    <property type="match status" value="1"/>
</dbReference>
<dbReference type="InterPro" id="IPR004358">
    <property type="entry name" value="Sig_transdc_His_kin-like_C"/>
</dbReference>
<keyword evidence="6" id="KW-0597">Phosphoprotein</keyword>
<evidence type="ECO:0000256" key="7">
    <source>
        <dbReference type="ARBA" id="ARBA00022679"/>
    </source>
</evidence>
<keyword evidence="11" id="KW-0067">ATP-binding</keyword>
<dbReference type="InterPro" id="IPR003594">
    <property type="entry name" value="HATPase_dom"/>
</dbReference>
<dbReference type="CDD" id="cd06225">
    <property type="entry name" value="HAMP"/>
    <property type="match status" value="1"/>
</dbReference>
<name>A0ABN7KLU4_9BURK</name>
<dbReference type="Pfam" id="PF00512">
    <property type="entry name" value="HisKA"/>
    <property type="match status" value="1"/>
</dbReference>
<dbReference type="Pfam" id="PF02518">
    <property type="entry name" value="HATPase_c"/>
    <property type="match status" value="1"/>
</dbReference>
<evidence type="ECO:0000259" key="17">
    <source>
        <dbReference type="PROSITE" id="PS50885"/>
    </source>
</evidence>
<evidence type="ECO:0000256" key="12">
    <source>
        <dbReference type="ARBA" id="ARBA00022989"/>
    </source>
</evidence>
<dbReference type="InterPro" id="IPR003661">
    <property type="entry name" value="HisK_dim/P_dom"/>
</dbReference>
<comment type="catalytic activity">
    <reaction evidence="1">
        <text>ATP + protein L-histidine = ADP + protein N-phospho-L-histidine.</text>
        <dbReference type="EC" id="2.7.13.3"/>
    </reaction>
</comment>
<dbReference type="SMART" id="SM00388">
    <property type="entry name" value="HisKA"/>
    <property type="match status" value="1"/>
</dbReference>
<evidence type="ECO:0000256" key="3">
    <source>
        <dbReference type="ARBA" id="ARBA00012438"/>
    </source>
</evidence>
<gene>
    <name evidence="18" type="primary">rcsC_2</name>
    <name evidence="18" type="ORF">R69888_00679</name>
</gene>
<evidence type="ECO:0000256" key="8">
    <source>
        <dbReference type="ARBA" id="ARBA00022692"/>
    </source>
</evidence>
<keyword evidence="8 15" id="KW-0812">Transmembrane</keyword>
<dbReference type="Proteomes" id="UP000672526">
    <property type="component" value="Unassembled WGS sequence"/>
</dbReference>
<dbReference type="InterPro" id="IPR005467">
    <property type="entry name" value="His_kinase_dom"/>
</dbReference>
<comment type="caution">
    <text evidence="18">The sequence shown here is derived from an EMBL/GenBank/DDBJ whole genome shotgun (WGS) entry which is preliminary data.</text>
</comment>
<keyword evidence="14 15" id="KW-0472">Membrane</keyword>
<dbReference type="PROSITE" id="PS50885">
    <property type="entry name" value="HAMP"/>
    <property type="match status" value="1"/>
</dbReference>
<keyword evidence="13" id="KW-0902">Two-component regulatory system</keyword>
<evidence type="ECO:0000313" key="18">
    <source>
        <dbReference type="EMBL" id="CAE6699793.1"/>
    </source>
</evidence>
<feature type="transmembrane region" description="Helical" evidence="15">
    <location>
        <begin position="151"/>
        <end position="172"/>
    </location>
</feature>
<dbReference type="PROSITE" id="PS50109">
    <property type="entry name" value="HIS_KIN"/>
    <property type="match status" value="1"/>
</dbReference>
<dbReference type="PRINTS" id="PR00344">
    <property type="entry name" value="BCTRLSENSOR"/>
</dbReference>
<dbReference type="PANTHER" id="PTHR44936">
    <property type="entry name" value="SENSOR PROTEIN CREC"/>
    <property type="match status" value="1"/>
</dbReference>
<evidence type="ECO:0000256" key="10">
    <source>
        <dbReference type="ARBA" id="ARBA00022777"/>
    </source>
</evidence>
<keyword evidence="7 18" id="KW-0808">Transferase</keyword>
<evidence type="ECO:0000313" key="19">
    <source>
        <dbReference type="Proteomes" id="UP000672526"/>
    </source>
</evidence>
<keyword evidence="10 18" id="KW-0418">Kinase</keyword>
<keyword evidence="4" id="KW-1003">Cell membrane</keyword>
<accession>A0ABN7KLU4</accession>
<proteinExistence type="predicted"/>
<evidence type="ECO:0000256" key="9">
    <source>
        <dbReference type="ARBA" id="ARBA00022741"/>
    </source>
</evidence>
<evidence type="ECO:0000256" key="11">
    <source>
        <dbReference type="ARBA" id="ARBA00022840"/>
    </source>
</evidence>
<dbReference type="EC" id="2.7.13.3" evidence="3"/>
<dbReference type="Gene3D" id="3.30.565.10">
    <property type="entry name" value="Histidine kinase-like ATPase, C-terminal domain"/>
    <property type="match status" value="1"/>
</dbReference>
<dbReference type="InterPro" id="IPR036097">
    <property type="entry name" value="HisK_dim/P_sf"/>
</dbReference>
<keyword evidence="9" id="KW-0547">Nucleotide-binding</keyword>
<dbReference type="Gene3D" id="1.10.287.130">
    <property type="match status" value="1"/>
</dbReference>
<dbReference type="EMBL" id="CAJNBK010000001">
    <property type="protein sequence ID" value="CAE6699793.1"/>
    <property type="molecule type" value="Genomic_DNA"/>
</dbReference>
<reference evidence="18 19" key="1">
    <citation type="submission" date="2021-02" db="EMBL/GenBank/DDBJ databases">
        <authorList>
            <person name="Vanwijnsberghe S."/>
        </authorList>
    </citation>
    <scope>NUCLEOTIDE SEQUENCE [LARGE SCALE GENOMIC DNA]</scope>
    <source>
        <strain evidence="18 19">LMG 31837</strain>
    </source>
</reference>
<feature type="domain" description="Histidine kinase" evidence="16">
    <location>
        <begin position="230"/>
        <end position="430"/>
    </location>
</feature>
<evidence type="ECO:0000256" key="5">
    <source>
        <dbReference type="ARBA" id="ARBA00022519"/>
    </source>
</evidence>
<dbReference type="CDD" id="cd00082">
    <property type="entry name" value="HisKA"/>
    <property type="match status" value="1"/>
</dbReference>
<dbReference type="GO" id="GO:0004673">
    <property type="term" value="F:protein histidine kinase activity"/>
    <property type="evidence" value="ECO:0007669"/>
    <property type="project" value="UniProtKB-EC"/>
</dbReference>
<dbReference type="SMART" id="SM00304">
    <property type="entry name" value="HAMP"/>
    <property type="match status" value="1"/>
</dbReference>
<evidence type="ECO:0000256" key="2">
    <source>
        <dbReference type="ARBA" id="ARBA00004429"/>
    </source>
</evidence>
<evidence type="ECO:0000256" key="4">
    <source>
        <dbReference type="ARBA" id="ARBA00022475"/>
    </source>
</evidence>
<keyword evidence="12 15" id="KW-1133">Transmembrane helix</keyword>